<dbReference type="AlphaFoldDB" id="A0A914CYR4"/>
<evidence type="ECO:0000313" key="1">
    <source>
        <dbReference type="Proteomes" id="UP000887540"/>
    </source>
</evidence>
<evidence type="ECO:0000313" key="2">
    <source>
        <dbReference type="WBParaSite" id="ACRNAN_scaffold16437.g20842.t1"/>
    </source>
</evidence>
<proteinExistence type="predicted"/>
<protein>
    <submittedName>
        <fullName evidence="2">Uncharacterized protein</fullName>
    </submittedName>
</protein>
<dbReference type="WBParaSite" id="ACRNAN_scaffold16437.g20842.t1">
    <property type="protein sequence ID" value="ACRNAN_scaffold16437.g20842.t1"/>
    <property type="gene ID" value="ACRNAN_scaffold16437.g20842"/>
</dbReference>
<name>A0A914CYR4_9BILA</name>
<dbReference type="Proteomes" id="UP000887540">
    <property type="component" value="Unplaced"/>
</dbReference>
<accession>A0A914CYR4</accession>
<keyword evidence="1" id="KW-1185">Reference proteome</keyword>
<organism evidence="1 2">
    <name type="scientific">Acrobeloides nanus</name>
    <dbReference type="NCBI Taxonomy" id="290746"/>
    <lineage>
        <taxon>Eukaryota</taxon>
        <taxon>Metazoa</taxon>
        <taxon>Ecdysozoa</taxon>
        <taxon>Nematoda</taxon>
        <taxon>Chromadorea</taxon>
        <taxon>Rhabditida</taxon>
        <taxon>Tylenchina</taxon>
        <taxon>Cephalobomorpha</taxon>
        <taxon>Cephaloboidea</taxon>
        <taxon>Cephalobidae</taxon>
        <taxon>Acrobeloides</taxon>
    </lineage>
</organism>
<reference evidence="2" key="1">
    <citation type="submission" date="2022-11" db="UniProtKB">
        <authorList>
            <consortium name="WormBaseParasite"/>
        </authorList>
    </citation>
    <scope>IDENTIFICATION</scope>
</reference>
<sequence length="167" mass="19103">MYGVLISAEDLQKPIPLPIRPIEQNTVESIVAEFQRVDQSAYNGNLIKNRIHIRITTVSTPEDGNRPAHFQVLHGVNRDALIEPRDLLFGYCLFAAAELTRLFVEQTPLTTANTADCRFFSSRSIFRYTMASSTRQYKLVSDLMNDMQLQDEERARNAYGLEYKTLV</sequence>